<dbReference type="PROSITE" id="PS00081">
    <property type="entry name" value="LIPOXYGENASE_2"/>
    <property type="match status" value="2"/>
</dbReference>
<sequence length="1716" mass="195733">MFHKVVNFVLGANYEKKKTKKMAAAVKGKVVLMKKNVLDFNDLGASVLDRAHELLGEHVSIQFISVTHADKESAEKMLRGKVGKASNLKDWISTITPLAVGESTYEVTFDWDEEIGLPGAFLVQNLHHSEFYLMTLTLENVPGHGQVHFVCNSWVYPSKYYTQDRIFFANKAYLPGETPALLRPYRQEEMIILRGNGSGKLEEWDRVYDYALYNDLGDPDNKEKVRPVIGGSSEYPYPRRGRTGRPPTDSDLETESRLSVLESNKIYVPRDERFGHLKKSDFLAYGVESILKFLLPEFESLADDTLDEFDRFEDVIKLYNGGIKLPQGPLLDIILEKIPLQMFKELIRSDGEGLSKYSTPQVIQADPSAWSTDDEFAREMLAGVNPVSIQLLKEFPPTSKLDAKVYGNQNSSIKAHHIEEHLDGLQVNEVVKANRLFILDHHDSLMPYVKRINATSNKIYATRTVLFLQNDGTLKPVAIELSLPHDDEDLKCGAISKVCTPAKDGVEAAIWQLAKTYVAVNDSGVHQLISHWLNTHAVIEPFVIATNRQLSVIHPINKLLHPHFRDTMNINAAARNVLINSKGVLERTFFTGKYSVEISSKIYKDWVFPNHALPKDLILRGMAVEDSNSPHGLRLTIEDYPYAVDGLEIWSAIKTWVTDYCTFYYKNDDMVQTDNELQSWWKEIREEGHGDLKHEPWWPKMTSIQDVIDNCTIIIWISSALHAAVNFGQYPYAGYPLNRPTLSRRLMPEPNTPEYDELTHKPDQVLLKTVSPQFQSLMSITLIEILSRHTSDEIYLGQRECPEWTMDEIPLKAFKKFGNRLKEIEERIVEMNKDERLKNRNGVVKVPYTLLCPSSEEGLTGRGIPNSIDYNKFHKVVNFVLGANYEKKRMKKMAAVKGKVVLMKKNVLDFNDLGASVLDRAHELFGEHISIQFISVTHADKGSTENMLRGKVGRASILKDWITTITPLAVGESTYEVTFDWDEEIGLPGAFLVQNKHHSEFYLMTLTLENVPGHGQVHFVCNSWVYPTKYYTQDRIFFANKAYLPGETPALLRPYRQEEMVILRGNGSGMLKEWDRVYDYALYNDLGDPDDMEKVRPVIGGSSEFPYPRRCRTGRPPNESDLETESRLSVLESLKIYVPRDERFGHLKKSDFLAFGLEHVLKFLLPEFEALADDTLDEFDRFEDVMKLYNGGIKLPQGPLLDRILEKVPLQMLKKLIRSDGEGLSKYPTPQVIQADPSAWSTDDEFAREMLAGVNPVSIQLLKEFPPISKLDAKVYGNQNSSIRAHHIEKHLDGLQVNEVVKANRLFILDHHDSMMPYVKRINATSNKIYATRTILSRGAISKVCTPAKDGVEAAIWQLAKTYVAVNDSGVHELISHWLNTHAVIEPFVIATHRQLSVLHPINKLLHPHFRDTMNINASARNLLINSKGVLERTFFTGKYSIEMSSKIYKDWVFPNHALPMDLVLRGMAVEDSNSPHGLRLTIEDYPYAVDGLEIWSAIKTWVTDYCTFYYKNDDMVQNDNELQSWWKEIRDEGHGDLKHEPWWPKMTSVQDVINNCTIIIWISSALHAAVNFGQYTYGGYPLNRPTLSRRLMPEPNTPEYDELRHNPDQVLLKTVSPQLQSLIGVTLTEILSSHTSDEIYLGQRECPEWTMDEEPLKAFKKFGNRLKEIEERIVEMNKDERLKNRYGVVKVPYTLLCPSSEVGLTGRGIPNSVSI</sequence>
<evidence type="ECO:0000256" key="16">
    <source>
        <dbReference type="SAM" id="MobiDB-lite"/>
    </source>
</evidence>
<comment type="caution">
    <text evidence="12">Lacks conserved residue(s) required for the propagation of feature annotation.</text>
</comment>
<evidence type="ECO:0000256" key="15">
    <source>
        <dbReference type="SAM" id="Coils"/>
    </source>
</evidence>
<evidence type="ECO:0000256" key="7">
    <source>
        <dbReference type="ARBA" id="ARBA00022964"/>
    </source>
</evidence>
<keyword evidence="3 14" id="KW-0444">Lipid biosynthesis</keyword>
<dbReference type="PRINTS" id="PR00468">
    <property type="entry name" value="PLTLPOXGNASE"/>
</dbReference>
<evidence type="ECO:0000256" key="10">
    <source>
        <dbReference type="ARBA" id="ARBA00023098"/>
    </source>
</evidence>
<proteinExistence type="inferred from homology"/>
<evidence type="ECO:0000313" key="19">
    <source>
        <dbReference type="EMBL" id="KAK9054798.1"/>
    </source>
</evidence>
<comment type="similarity">
    <text evidence="2 13">Belongs to the lipoxygenase family.</text>
</comment>
<dbReference type="PRINTS" id="PR00087">
    <property type="entry name" value="LIPOXYGENASE"/>
</dbReference>
<dbReference type="GO" id="GO:0034440">
    <property type="term" value="P:lipid oxidation"/>
    <property type="evidence" value="ECO:0007669"/>
    <property type="project" value="InterPro"/>
</dbReference>
<dbReference type="InterPro" id="IPR036226">
    <property type="entry name" value="LipOase_C_sf"/>
</dbReference>
<dbReference type="FunFam" id="1.20.245.10:FF:000002">
    <property type="entry name" value="Lipoxygenase"/>
    <property type="match status" value="2"/>
</dbReference>
<dbReference type="Pfam" id="PF00305">
    <property type="entry name" value="Lipoxygenase"/>
    <property type="match status" value="2"/>
</dbReference>
<dbReference type="SUPFAM" id="SSF49723">
    <property type="entry name" value="Lipase/lipooxygenase domain (PLAT/LH2 domain)"/>
    <property type="match status" value="2"/>
</dbReference>
<evidence type="ECO:0000256" key="13">
    <source>
        <dbReference type="RuleBase" id="RU003974"/>
    </source>
</evidence>
<dbReference type="Pfam" id="PF01477">
    <property type="entry name" value="PLAT"/>
    <property type="match status" value="2"/>
</dbReference>
<dbReference type="Gene3D" id="3.10.450.60">
    <property type="match status" value="2"/>
</dbReference>
<feature type="region of interest" description="Disordered" evidence="16">
    <location>
        <begin position="223"/>
        <end position="255"/>
    </location>
</feature>
<dbReference type="Proteomes" id="UP001408789">
    <property type="component" value="Unassembled WGS sequence"/>
</dbReference>
<dbReference type="InterPro" id="IPR001024">
    <property type="entry name" value="PLAT/LH2_dom"/>
</dbReference>
<keyword evidence="6" id="KW-0276">Fatty acid metabolism</keyword>
<name>A0AAP0CH54_9ASTR</name>
<evidence type="ECO:0000256" key="9">
    <source>
        <dbReference type="ARBA" id="ARBA00023004"/>
    </source>
</evidence>
<keyword evidence="9 13" id="KW-0408">Iron</keyword>
<dbReference type="GO" id="GO:0016702">
    <property type="term" value="F:oxidoreductase activity, acting on single donors with incorporation of molecular oxygen, incorporation of two atoms of oxygen"/>
    <property type="evidence" value="ECO:0007669"/>
    <property type="project" value="InterPro"/>
</dbReference>
<evidence type="ECO:0000256" key="6">
    <source>
        <dbReference type="ARBA" id="ARBA00022832"/>
    </source>
</evidence>
<evidence type="ECO:0000256" key="8">
    <source>
        <dbReference type="ARBA" id="ARBA00023002"/>
    </source>
</evidence>
<feature type="domain" description="Lipoxygenase" evidence="18">
    <location>
        <begin position="1042"/>
        <end position="1716"/>
    </location>
</feature>
<keyword evidence="20" id="KW-1185">Reference proteome</keyword>
<evidence type="ECO:0000259" key="18">
    <source>
        <dbReference type="PROSITE" id="PS51393"/>
    </source>
</evidence>
<keyword evidence="5 14" id="KW-0925">Oxylipin biosynthesis</keyword>
<evidence type="ECO:0000259" key="17">
    <source>
        <dbReference type="PROSITE" id="PS50095"/>
    </source>
</evidence>
<dbReference type="SMART" id="SM00308">
    <property type="entry name" value="LH2"/>
    <property type="match status" value="2"/>
</dbReference>
<keyword evidence="10" id="KW-0443">Lipid metabolism</keyword>
<keyword evidence="15" id="KW-0175">Coiled coil</keyword>
<evidence type="ECO:0000256" key="12">
    <source>
        <dbReference type="PROSITE-ProRule" id="PRU00152"/>
    </source>
</evidence>
<dbReference type="PROSITE" id="PS50095">
    <property type="entry name" value="PLAT"/>
    <property type="match status" value="2"/>
</dbReference>
<dbReference type="InterPro" id="IPR020834">
    <property type="entry name" value="LipOase_CS"/>
</dbReference>
<keyword evidence="7 13" id="KW-0223">Dioxygenase</keyword>
<evidence type="ECO:0000256" key="2">
    <source>
        <dbReference type="ARBA" id="ARBA00009419"/>
    </source>
</evidence>
<dbReference type="InterPro" id="IPR020833">
    <property type="entry name" value="LipOase_Fe_BS"/>
</dbReference>
<gene>
    <name evidence="19" type="ORF">SSX86_025877</name>
</gene>
<dbReference type="PROSITE" id="PS51393">
    <property type="entry name" value="LIPOXYGENASE_3"/>
    <property type="match status" value="2"/>
</dbReference>
<dbReference type="SUPFAM" id="SSF48484">
    <property type="entry name" value="Lipoxigenase"/>
    <property type="match status" value="2"/>
</dbReference>
<feature type="domain" description="Lipoxygenase" evidence="18">
    <location>
        <begin position="172"/>
        <end position="870"/>
    </location>
</feature>
<comment type="pathway">
    <text evidence="14">Lipid metabolism; oxylipin biosynthesis.</text>
</comment>
<dbReference type="Gene3D" id="4.10.375.10">
    <property type="entry name" value="Lipoxygenase-1, Domain 2"/>
    <property type="match status" value="2"/>
</dbReference>
<keyword evidence="4 13" id="KW-0479">Metal-binding</keyword>
<keyword evidence="11 14" id="KW-0275">Fatty acid biosynthesis</keyword>
<feature type="coiled-coil region" evidence="15">
    <location>
        <begin position="814"/>
        <end position="841"/>
    </location>
</feature>
<dbReference type="EMBL" id="JBCNJP010000025">
    <property type="protein sequence ID" value="KAK9054798.1"/>
    <property type="molecule type" value="Genomic_DNA"/>
</dbReference>
<dbReference type="FunFam" id="3.10.450.60:FF:000002">
    <property type="entry name" value="Lipoxygenase"/>
    <property type="match status" value="1"/>
</dbReference>
<dbReference type="FunFam" id="4.10.375.10:FF:000001">
    <property type="entry name" value="Lipoxygenase"/>
    <property type="match status" value="2"/>
</dbReference>
<dbReference type="InterPro" id="IPR036392">
    <property type="entry name" value="PLAT/LH2_dom_sf"/>
</dbReference>
<protein>
    <recommendedName>
        <fullName evidence="14">Lipoxygenase</fullName>
        <ecNumber evidence="14">1.13.11.-</ecNumber>
    </recommendedName>
</protein>
<dbReference type="InterPro" id="IPR000907">
    <property type="entry name" value="LipOase"/>
</dbReference>
<dbReference type="PROSITE" id="PS00711">
    <property type="entry name" value="LIPOXYGENASE_1"/>
    <property type="match status" value="2"/>
</dbReference>
<dbReference type="GO" id="GO:0046872">
    <property type="term" value="F:metal ion binding"/>
    <property type="evidence" value="ECO:0007669"/>
    <property type="project" value="UniProtKB-UniRule"/>
</dbReference>
<evidence type="ECO:0000256" key="1">
    <source>
        <dbReference type="ARBA" id="ARBA00001962"/>
    </source>
</evidence>
<dbReference type="Gene3D" id="2.60.60.20">
    <property type="entry name" value="PLAT/LH2 domain"/>
    <property type="match status" value="2"/>
</dbReference>
<evidence type="ECO:0000313" key="20">
    <source>
        <dbReference type="Proteomes" id="UP001408789"/>
    </source>
</evidence>
<dbReference type="InterPro" id="IPR013819">
    <property type="entry name" value="LipOase_C"/>
</dbReference>
<dbReference type="FunFam" id="4.10.372.10:FF:000001">
    <property type="entry name" value="Lipoxygenase"/>
    <property type="match status" value="2"/>
</dbReference>
<evidence type="ECO:0000256" key="5">
    <source>
        <dbReference type="ARBA" id="ARBA00022767"/>
    </source>
</evidence>
<comment type="function">
    <text evidence="14">Plant lipoxygenase may be involved in a number of diverse aspects of plant physiology including growth and development, pest resistance, and senescence or responses to wounding.</text>
</comment>
<dbReference type="GO" id="GO:0006633">
    <property type="term" value="P:fatty acid biosynthetic process"/>
    <property type="evidence" value="ECO:0007669"/>
    <property type="project" value="UniProtKB-KW"/>
</dbReference>
<dbReference type="InterPro" id="IPR027433">
    <property type="entry name" value="Lipoxygenase_dom_3"/>
</dbReference>
<dbReference type="Gene3D" id="1.20.245.10">
    <property type="entry name" value="Lipoxygenase-1, Domain 5"/>
    <property type="match status" value="2"/>
</dbReference>
<dbReference type="Gene3D" id="4.10.372.10">
    <property type="entry name" value="Lipoxygenase-1, Domain 3"/>
    <property type="match status" value="2"/>
</dbReference>
<dbReference type="CDD" id="cd01751">
    <property type="entry name" value="PLAT_LH2"/>
    <property type="match status" value="2"/>
</dbReference>
<accession>A0AAP0CH54</accession>
<dbReference type="EC" id="1.13.11.-" evidence="14"/>
<dbReference type="InterPro" id="IPR001246">
    <property type="entry name" value="LipOase_plant"/>
</dbReference>
<dbReference type="GO" id="GO:0031408">
    <property type="term" value="P:oxylipin biosynthetic process"/>
    <property type="evidence" value="ECO:0007669"/>
    <property type="project" value="UniProtKB-UniRule"/>
</dbReference>
<feature type="domain" description="PLAT" evidence="17">
    <location>
        <begin position="26"/>
        <end position="169"/>
    </location>
</feature>
<evidence type="ECO:0000256" key="3">
    <source>
        <dbReference type="ARBA" id="ARBA00022516"/>
    </source>
</evidence>
<reference evidence="19 20" key="1">
    <citation type="submission" date="2024-04" db="EMBL/GenBank/DDBJ databases">
        <title>The reference genome of an endangered Asteraceae, Deinandra increscens subsp. villosa, native to the Central Coast of California.</title>
        <authorList>
            <person name="Guilliams M."/>
            <person name="Hasenstab-Lehman K."/>
            <person name="Meyer R."/>
            <person name="Mcevoy S."/>
        </authorList>
    </citation>
    <scope>NUCLEOTIDE SEQUENCE [LARGE SCALE GENOMIC DNA]</scope>
    <source>
        <tissue evidence="19">Leaf</tissue>
    </source>
</reference>
<organism evidence="19 20">
    <name type="scientific">Deinandra increscens subsp. villosa</name>
    <dbReference type="NCBI Taxonomy" id="3103831"/>
    <lineage>
        <taxon>Eukaryota</taxon>
        <taxon>Viridiplantae</taxon>
        <taxon>Streptophyta</taxon>
        <taxon>Embryophyta</taxon>
        <taxon>Tracheophyta</taxon>
        <taxon>Spermatophyta</taxon>
        <taxon>Magnoliopsida</taxon>
        <taxon>eudicotyledons</taxon>
        <taxon>Gunneridae</taxon>
        <taxon>Pentapetalae</taxon>
        <taxon>asterids</taxon>
        <taxon>campanulids</taxon>
        <taxon>Asterales</taxon>
        <taxon>Asteraceae</taxon>
        <taxon>Asteroideae</taxon>
        <taxon>Heliantheae alliance</taxon>
        <taxon>Madieae</taxon>
        <taxon>Madiinae</taxon>
        <taxon>Deinandra</taxon>
    </lineage>
</organism>
<evidence type="ECO:0000256" key="11">
    <source>
        <dbReference type="ARBA" id="ARBA00023160"/>
    </source>
</evidence>
<evidence type="ECO:0000256" key="4">
    <source>
        <dbReference type="ARBA" id="ARBA00022723"/>
    </source>
</evidence>
<comment type="cofactor">
    <cofactor evidence="1 13">
        <name>Fe cation</name>
        <dbReference type="ChEBI" id="CHEBI:24875"/>
    </cofactor>
</comment>
<evidence type="ECO:0000256" key="14">
    <source>
        <dbReference type="RuleBase" id="RU003975"/>
    </source>
</evidence>
<dbReference type="InterPro" id="IPR042057">
    <property type="entry name" value="Lipoxy_PLAT/LH2"/>
</dbReference>
<comment type="caution">
    <text evidence="19">The sequence shown here is derived from an EMBL/GenBank/DDBJ whole genome shotgun (WGS) entry which is preliminary data.</text>
</comment>
<keyword evidence="8 13" id="KW-0560">Oxidoreductase</keyword>
<feature type="domain" description="PLAT" evidence="17">
    <location>
        <begin position="896"/>
        <end position="1039"/>
    </location>
</feature>
<dbReference type="PANTHER" id="PTHR11771">
    <property type="entry name" value="LIPOXYGENASE"/>
    <property type="match status" value="1"/>
</dbReference>